<organism evidence="3 4">
    <name type="scientific">Paraburkholderia phenazinium</name>
    <dbReference type="NCBI Taxonomy" id="60549"/>
    <lineage>
        <taxon>Bacteria</taxon>
        <taxon>Pseudomonadati</taxon>
        <taxon>Pseudomonadota</taxon>
        <taxon>Betaproteobacteria</taxon>
        <taxon>Burkholderiales</taxon>
        <taxon>Burkholderiaceae</taxon>
        <taxon>Paraburkholderia</taxon>
    </lineage>
</organism>
<accession>A0A1N6GDL5</accession>
<gene>
    <name evidence="3" type="ORF">SAMN05444168_2316</name>
</gene>
<feature type="region of interest" description="Disordered" evidence="2">
    <location>
        <begin position="255"/>
        <end position="290"/>
    </location>
</feature>
<dbReference type="AlphaFoldDB" id="A0A1N6GDL5"/>
<name>A0A1N6GDL5_9BURK</name>
<evidence type="ECO:0000313" key="4">
    <source>
        <dbReference type="Proteomes" id="UP000184693"/>
    </source>
</evidence>
<sequence length="968" mass="105601">MASPQNHPPAPQNNPASAPTATSLTWRYPFSAKDGKEITDPQIFYGALGAMSDGFFPLGVNGFPHGGVHFGPASGSRVDQSKGVRVIANGDIVAYKLDDTYPHLQFTQTRHWALYSTGFVLVRHKMTMPPAPGSSAPQPEDETLTFFSLYMHMADWSTYLADDKLDRPGWWLGVDAFRIKAKDTQIGGGASGAFVLTAPMHGKKKGQYVQGEPVGFLPEGSEVTISETRGSWGHIKEVTSGAMIAATGGAVFGSDDLNNPWTRPDDDVASPNAGENSHVPSAPKTVPLTPEGDWGWIKLQDQRSLKEPTGVGTVITPPKDHPIHVDAGALLGQLGEYIDYETSTPLPPVPSRQLLHLEVFADETLKAFIEKSRSRVANLPPNDSGRTIFVIQAGAKLVAKPIDPDLKLGDGVRLAKLTLTPASPKSCPWVQVQPWISGPSGQAQQYQGAVWIARSNLSRLDSPNGLPAWKSFPLQLSQASSPVNSDLVTYPRAELNSLGDGNVAVDDKGVSWWRLEVATGSGQAATGWVCGGKQSDGSGNQPGTRWESPWAWPGFEIVDATGINLTDAFKRNLSVTGSANPKEQKAFAPSTAAVGNSALLSKLEQTVSRLPSPNGTKDQQGKDGSAVVTAVKLRQALGRRWLASDLGHVILKYESEWGGGTSRWEALTPLMRNAAENWKCELERIKKLQWWDSVKGKVEEFPASPVVNHIHPMALIGNFSQGTCSCNKDITEEELDLLLPSDVKLKGLFHAAHDASVHGFDKNKFLDMLNKYMRENDMMTCVRKAHFLSQMSHECDGLRTNEEYRNKDGSIPSGWNNYHGGSNFHGRGLIQLTHDTNYTAYGNFVGDTTIGTNPDKVSHSIDHTTHSGCWYWRHGSHWGDINPKADRNDFYAITVAVNGGFTHVDDRFVALNKLAKMLGAEKCATNPGLKFNDYQMEKSSLYDSDFYNKNPKRIKEAVEAVDAKKSKI</sequence>
<protein>
    <submittedName>
        <fullName evidence="3">Predicted chitinase</fullName>
    </submittedName>
</protein>
<feature type="compositionally biased region" description="Pro residues" evidence="2">
    <location>
        <begin position="1"/>
        <end position="12"/>
    </location>
</feature>
<dbReference type="Proteomes" id="UP000184693">
    <property type="component" value="Unassembled WGS sequence"/>
</dbReference>
<reference evidence="3 4" key="1">
    <citation type="submission" date="2016-11" db="EMBL/GenBank/DDBJ databases">
        <authorList>
            <person name="Jaros S."/>
            <person name="Januszkiewicz K."/>
            <person name="Wedrychowicz H."/>
        </authorList>
    </citation>
    <scope>NUCLEOTIDE SEQUENCE [LARGE SCALE GENOMIC DNA]</scope>
    <source>
        <strain evidence="3 4">GAS86</strain>
    </source>
</reference>
<evidence type="ECO:0000256" key="1">
    <source>
        <dbReference type="ARBA" id="ARBA00023157"/>
    </source>
</evidence>
<dbReference type="InterPro" id="IPR023346">
    <property type="entry name" value="Lysozyme-like_dom_sf"/>
</dbReference>
<dbReference type="Gene3D" id="1.10.530.10">
    <property type="match status" value="1"/>
</dbReference>
<feature type="region of interest" description="Disordered" evidence="2">
    <location>
        <begin position="1"/>
        <end position="21"/>
    </location>
</feature>
<dbReference type="RefSeq" id="WP_167379384.1">
    <property type="nucleotide sequence ID" value="NZ_FSRM01000001.1"/>
</dbReference>
<keyword evidence="1" id="KW-1015">Disulfide bond</keyword>
<evidence type="ECO:0000256" key="2">
    <source>
        <dbReference type="SAM" id="MobiDB-lite"/>
    </source>
</evidence>
<proteinExistence type="predicted"/>
<dbReference type="SUPFAM" id="SSF53955">
    <property type="entry name" value="Lysozyme-like"/>
    <property type="match status" value="1"/>
</dbReference>
<evidence type="ECO:0000313" key="3">
    <source>
        <dbReference type="EMBL" id="SIO05628.1"/>
    </source>
</evidence>
<dbReference type="PANTHER" id="PTHR22595:SF79">
    <property type="entry name" value="CHITINASE 12"/>
    <property type="match status" value="1"/>
</dbReference>
<dbReference type="PANTHER" id="PTHR22595">
    <property type="entry name" value="CHITINASE-RELATED"/>
    <property type="match status" value="1"/>
</dbReference>
<dbReference type="EMBL" id="FSRM01000001">
    <property type="protein sequence ID" value="SIO05628.1"/>
    <property type="molecule type" value="Genomic_DNA"/>
</dbReference>